<gene>
    <name evidence="1" type="ORF">EZ456_00375</name>
</gene>
<dbReference type="AlphaFoldDB" id="A0A4R0Q103"/>
<sequence length="65" mass="7394">MKYRIENRFTWGKRYLEVLEMNSSVPMAASSPAIPPSPHSCFAPGFSFYQVYKLRAVHLGLCSPK</sequence>
<evidence type="ECO:0000313" key="2">
    <source>
        <dbReference type="Proteomes" id="UP000293925"/>
    </source>
</evidence>
<protein>
    <submittedName>
        <fullName evidence="1">Uncharacterized protein</fullName>
    </submittedName>
</protein>
<evidence type="ECO:0000313" key="1">
    <source>
        <dbReference type="EMBL" id="TCD29508.1"/>
    </source>
</evidence>
<proteinExistence type="predicted"/>
<dbReference type="Proteomes" id="UP000293925">
    <property type="component" value="Unassembled WGS sequence"/>
</dbReference>
<keyword evidence="2" id="KW-1185">Reference proteome</keyword>
<reference evidence="1 2" key="1">
    <citation type="submission" date="2019-02" db="EMBL/GenBank/DDBJ databases">
        <title>Pedobacter sp. RP-3-21 sp. nov., isolated from Arctic soil.</title>
        <authorList>
            <person name="Dahal R.H."/>
        </authorList>
    </citation>
    <scope>NUCLEOTIDE SEQUENCE [LARGE SCALE GENOMIC DNA]</scope>
    <source>
        <strain evidence="1 2">RP-3-21</strain>
    </source>
</reference>
<comment type="caution">
    <text evidence="1">The sequence shown here is derived from an EMBL/GenBank/DDBJ whole genome shotgun (WGS) entry which is preliminary data.</text>
</comment>
<accession>A0A4R0Q103</accession>
<name>A0A4R0Q103_9SPHI</name>
<organism evidence="1 2">
    <name type="scientific">Pedobacter psychrodurus</name>
    <dbReference type="NCBI Taxonomy" id="2530456"/>
    <lineage>
        <taxon>Bacteria</taxon>
        <taxon>Pseudomonadati</taxon>
        <taxon>Bacteroidota</taxon>
        <taxon>Sphingobacteriia</taxon>
        <taxon>Sphingobacteriales</taxon>
        <taxon>Sphingobacteriaceae</taxon>
        <taxon>Pedobacter</taxon>
    </lineage>
</organism>
<dbReference type="EMBL" id="SJSO01000001">
    <property type="protein sequence ID" value="TCD29508.1"/>
    <property type="molecule type" value="Genomic_DNA"/>
</dbReference>
<dbReference type="RefSeq" id="WP_131526325.1">
    <property type="nucleotide sequence ID" value="NZ_SJSO01000001.1"/>
</dbReference>